<name>A0A1H7LUB9_9SPHI</name>
<proteinExistence type="predicted"/>
<dbReference type="InterPro" id="IPR036291">
    <property type="entry name" value="NAD(P)-bd_dom_sf"/>
</dbReference>
<dbReference type="STRING" id="332977.SAMN05421740_103272"/>
<keyword evidence="1" id="KW-0560">Oxidoreductase</keyword>
<dbReference type="RefSeq" id="WP_090604765.1">
    <property type="nucleotide sequence ID" value="NZ_FNZR01000003.1"/>
</dbReference>
<evidence type="ECO:0000313" key="5">
    <source>
        <dbReference type="Proteomes" id="UP000198916"/>
    </source>
</evidence>
<organism evidence="4 5">
    <name type="scientific">Parapedobacter koreensis</name>
    <dbReference type="NCBI Taxonomy" id="332977"/>
    <lineage>
        <taxon>Bacteria</taxon>
        <taxon>Pseudomonadati</taxon>
        <taxon>Bacteroidota</taxon>
        <taxon>Sphingobacteriia</taxon>
        <taxon>Sphingobacteriales</taxon>
        <taxon>Sphingobacteriaceae</taxon>
        <taxon>Parapedobacter</taxon>
    </lineage>
</organism>
<evidence type="ECO:0000259" key="2">
    <source>
        <dbReference type="Pfam" id="PF01408"/>
    </source>
</evidence>
<dbReference type="PANTHER" id="PTHR43818">
    <property type="entry name" value="BCDNA.GH03377"/>
    <property type="match status" value="1"/>
</dbReference>
<evidence type="ECO:0000259" key="3">
    <source>
        <dbReference type="Pfam" id="PF22685"/>
    </source>
</evidence>
<dbReference type="Pfam" id="PF01408">
    <property type="entry name" value="GFO_IDH_MocA"/>
    <property type="match status" value="1"/>
</dbReference>
<dbReference type="Pfam" id="PF22685">
    <property type="entry name" value="Gal80p_C-like"/>
    <property type="match status" value="1"/>
</dbReference>
<accession>A0A1H7LUB9</accession>
<dbReference type="GO" id="GO:0016491">
    <property type="term" value="F:oxidoreductase activity"/>
    <property type="evidence" value="ECO:0007669"/>
    <property type="project" value="UniProtKB-KW"/>
</dbReference>
<evidence type="ECO:0000313" key="4">
    <source>
        <dbReference type="EMBL" id="SEL02556.1"/>
    </source>
</evidence>
<dbReference type="AlphaFoldDB" id="A0A1H7LUB9"/>
<keyword evidence="5" id="KW-1185">Reference proteome</keyword>
<dbReference type="Proteomes" id="UP000198916">
    <property type="component" value="Unassembled WGS sequence"/>
</dbReference>
<dbReference type="Gene3D" id="3.40.50.720">
    <property type="entry name" value="NAD(P)-binding Rossmann-like Domain"/>
    <property type="match status" value="1"/>
</dbReference>
<dbReference type="PANTHER" id="PTHR43818:SF11">
    <property type="entry name" value="BCDNA.GH03377"/>
    <property type="match status" value="1"/>
</dbReference>
<dbReference type="GO" id="GO:0000166">
    <property type="term" value="F:nucleotide binding"/>
    <property type="evidence" value="ECO:0007669"/>
    <property type="project" value="InterPro"/>
</dbReference>
<evidence type="ECO:0000256" key="1">
    <source>
        <dbReference type="ARBA" id="ARBA00023002"/>
    </source>
</evidence>
<dbReference type="SUPFAM" id="SSF55347">
    <property type="entry name" value="Glyceraldehyde-3-phosphate dehydrogenase-like, C-terminal domain"/>
    <property type="match status" value="1"/>
</dbReference>
<dbReference type="OrthoDB" id="9781031at2"/>
<reference evidence="5" key="1">
    <citation type="submission" date="2016-10" db="EMBL/GenBank/DDBJ databases">
        <authorList>
            <person name="Varghese N."/>
            <person name="Submissions S."/>
        </authorList>
    </citation>
    <scope>NUCLEOTIDE SEQUENCE [LARGE SCALE GENOMIC DNA]</scope>
    <source>
        <strain evidence="5">Jip14</strain>
    </source>
</reference>
<protein>
    <submittedName>
        <fullName evidence="4">Predicted dehydrogenase</fullName>
    </submittedName>
</protein>
<feature type="domain" description="Gfo/Idh/MocA-like oxidoreductase N-terminal" evidence="2">
    <location>
        <begin position="7"/>
        <end position="125"/>
    </location>
</feature>
<dbReference type="EMBL" id="FNZR01000003">
    <property type="protein sequence ID" value="SEL02556.1"/>
    <property type="molecule type" value="Genomic_DNA"/>
</dbReference>
<dbReference type="InterPro" id="IPR050463">
    <property type="entry name" value="Gfo/Idh/MocA_oxidrdct_glycsds"/>
</dbReference>
<dbReference type="Gene3D" id="3.30.360.10">
    <property type="entry name" value="Dihydrodipicolinate Reductase, domain 2"/>
    <property type="match status" value="1"/>
</dbReference>
<dbReference type="InterPro" id="IPR055080">
    <property type="entry name" value="Gal80p-like_C"/>
</dbReference>
<gene>
    <name evidence="4" type="ORF">SAMN05421740_103272</name>
</gene>
<dbReference type="InterPro" id="IPR000683">
    <property type="entry name" value="Gfo/Idh/MocA-like_OxRdtase_N"/>
</dbReference>
<feature type="domain" description="Gal80p-like C-terminal" evidence="3">
    <location>
        <begin position="136"/>
        <end position="275"/>
    </location>
</feature>
<dbReference type="SUPFAM" id="SSF51735">
    <property type="entry name" value="NAD(P)-binding Rossmann-fold domains"/>
    <property type="match status" value="1"/>
</dbReference>
<sequence length="366" mass="39493">MYTAKKIKIGIIGANPERGWASTAHIPALKALPDYELSALSSRTKEDGEKLKATFGVPHVYDTVSGLIQSPEVDLVLITVRVPRHYELVSQAAKAGKHVFSEWPLARNLKEAAELAALVKKNNVKGFIGLQSRSVPAVRFIKDYIAQGNIGEVLSTSMIGSGIIYGEFTEKANDYTVNPENGAGMINVTFGNAVDALAFVLGEFTELSATTATRRKTTTIVESGEAVPLKIADQVAVTGILVGGVVASVHFRGGHLPGTNFLWEINGTKGDIQITADGGSLAVFELTVKASKGENSAMEILEIPTVYNLVPDRELGRIPTNVGQNYQLIQQEKAPTFDDALIRHRMIEAIEESARTGTRQSYRLSS</sequence>